<evidence type="ECO:0000313" key="1">
    <source>
        <dbReference type="EMBL" id="MPN32814.1"/>
    </source>
</evidence>
<comment type="caution">
    <text evidence="1">The sequence shown here is derived from an EMBL/GenBank/DDBJ whole genome shotgun (WGS) entry which is preliminary data.</text>
</comment>
<proteinExistence type="predicted"/>
<organism evidence="1">
    <name type="scientific">bioreactor metagenome</name>
    <dbReference type="NCBI Taxonomy" id="1076179"/>
    <lineage>
        <taxon>unclassified sequences</taxon>
        <taxon>metagenomes</taxon>
        <taxon>ecological metagenomes</taxon>
    </lineage>
</organism>
<dbReference type="EMBL" id="VSSQ01085009">
    <property type="protein sequence ID" value="MPN32814.1"/>
    <property type="molecule type" value="Genomic_DNA"/>
</dbReference>
<gene>
    <name evidence="1" type="ORF">SDC9_180294</name>
</gene>
<reference evidence="1" key="1">
    <citation type="submission" date="2019-08" db="EMBL/GenBank/DDBJ databases">
        <authorList>
            <person name="Kucharzyk K."/>
            <person name="Murdoch R.W."/>
            <person name="Higgins S."/>
            <person name="Loffler F."/>
        </authorList>
    </citation>
    <scope>NUCLEOTIDE SEQUENCE</scope>
</reference>
<dbReference type="AlphaFoldDB" id="A0A645H959"/>
<protein>
    <submittedName>
        <fullName evidence="1">Uncharacterized protein</fullName>
    </submittedName>
</protein>
<name>A0A645H959_9ZZZZ</name>
<sequence length="202" mass="22703">MQNVCNRGLYQGDGGFDFLAVPDPQRAKFCRAVREAADRIHQSIQALARSRAGTDHRNTQPGCKQIQINADFFLLCFVHQIDAQHDMIGNLHGLKHQIQIPFQTGGVSNDHYGVGPAETNEVPGNFLLGRVRHQRIGPRNIHHDKIGSSMPVSPLRVYDSFSRPVARMLVESREAVEHRAFPHIRIAGKGDDLILLCFFFNM</sequence>
<accession>A0A645H959</accession>